<sequence length="416" mass="43153">MSRAFLFVMDSVGVGGAPDAADFGDAGSNTLLHIAQACAEGRADHMGRAGPLSLPNLSALGFGDACAAACGVFPPGLSPASAATWAVAQEVSPGKDTITGHWELAGAPLSRNWRYFPRTEPSFPPVLTERLIAEGAIPGILGDQHASGTEIIARLGEESVRTGQPIVYTSADSVLQIAAHEEAFGLDRLLGLCEVARAILDDLGLLVGRVIARPFVGASAEDFHRTPNRRDYAVPPMQPTLCDRVVAAGGRTVGVGKIKDIMSGAGISESLKGKDDMALFDLAVGAIRDAGEGDFVFANFVEFDSEYGHRRDVPGYAAALERFDARLPEALAALRPGDLLIVTADHGNDPTWTGADHTRERVAALCAGPGLTPGSAGLRAFADVGETLAAHLGLAPGAHGESFLDAGRPLQGGPLP</sequence>
<dbReference type="InterPro" id="IPR010045">
    <property type="entry name" value="DeoB"/>
</dbReference>
<dbReference type="GO" id="GO:0006015">
    <property type="term" value="P:5-phosphoribose 1-diphosphate biosynthetic process"/>
    <property type="evidence" value="ECO:0007669"/>
    <property type="project" value="UniProtKB-UniPathway"/>
</dbReference>
<dbReference type="PANTHER" id="PTHR21110:SF0">
    <property type="entry name" value="PHOSPHOPENTOMUTASE"/>
    <property type="match status" value="1"/>
</dbReference>
<dbReference type="RefSeq" id="WP_092682500.1">
    <property type="nucleotide sequence ID" value="NZ_FNMZ01000004.1"/>
</dbReference>
<feature type="binding site" evidence="6">
    <location>
        <position position="357"/>
    </location>
    <ligand>
        <name>Mn(2+)</name>
        <dbReference type="ChEBI" id="CHEBI:29035"/>
        <label>2</label>
    </ligand>
</feature>
<dbReference type="CDD" id="cd16009">
    <property type="entry name" value="PPM"/>
    <property type="match status" value="1"/>
</dbReference>
<gene>
    <name evidence="6" type="primary">deoB</name>
    <name evidence="9" type="ORF">SAMN05444336_104215</name>
</gene>
<comment type="subcellular location">
    <subcellularLocation>
        <location evidence="6">Cytoplasm</location>
    </subcellularLocation>
</comment>
<dbReference type="InterPro" id="IPR024052">
    <property type="entry name" value="Phosphopentomutase_DeoB_cap_sf"/>
</dbReference>
<comment type="function">
    <text evidence="6">Isomerase that catalyzes the conversion of deoxy-ribose 1-phosphate (dRib-1-P) and ribose 1-phosphate (Rib-1-P) to deoxy-ribose 5-phosphate (dRib-5-P) and ribose 5-phosphate (Rib-5-P), respectively.</text>
</comment>
<dbReference type="GO" id="GO:0000287">
    <property type="term" value="F:magnesium ion binding"/>
    <property type="evidence" value="ECO:0007669"/>
    <property type="project" value="UniProtKB-UniRule"/>
</dbReference>
<evidence type="ECO:0000256" key="6">
    <source>
        <dbReference type="HAMAP-Rule" id="MF_00740"/>
    </source>
</evidence>
<comment type="pathway">
    <text evidence="6">Carbohydrate degradation; 2-deoxy-D-ribose 1-phosphate degradation; D-glyceraldehyde 3-phosphate and acetaldehyde from 2-deoxy-alpha-D-ribose 1-phosphate: step 1/2.</text>
</comment>
<dbReference type="PANTHER" id="PTHR21110">
    <property type="entry name" value="PHOSPHOPENTOMUTASE"/>
    <property type="match status" value="1"/>
</dbReference>
<keyword evidence="3 6" id="KW-0479">Metal-binding</keyword>
<dbReference type="PIRSF" id="PIRSF001491">
    <property type="entry name" value="Ppentomutase"/>
    <property type="match status" value="1"/>
</dbReference>
<feature type="binding site" evidence="6">
    <location>
        <position position="10"/>
    </location>
    <ligand>
        <name>Mn(2+)</name>
        <dbReference type="ChEBI" id="CHEBI:29035"/>
        <label>1</label>
    </ligand>
</feature>
<dbReference type="GO" id="GO:0043094">
    <property type="term" value="P:metabolic compound salvage"/>
    <property type="evidence" value="ECO:0007669"/>
    <property type="project" value="UniProtKB-UniRule"/>
</dbReference>
<comment type="similarity">
    <text evidence="1 6">Belongs to the phosphopentomutase family.</text>
</comment>
<dbReference type="Proteomes" id="UP000199118">
    <property type="component" value="Unassembled WGS sequence"/>
</dbReference>
<dbReference type="OrthoDB" id="9769930at2"/>
<keyword evidence="4 6" id="KW-0464">Manganese</keyword>
<dbReference type="Gene3D" id="3.40.720.10">
    <property type="entry name" value="Alkaline Phosphatase, subunit A"/>
    <property type="match status" value="1"/>
</dbReference>
<evidence type="ECO:0000256" key="1">
    <source>
        <dbReference type="ARBA" id="ARBA00010373"/>
    </source>
</evidence>
<dbReference type="NCBIfam" id="TIGR01696">
    <property type="entry name" value="deoB"/>
    <property type="match status" value="1"/>
</dbReference>
<dbReference type="GO" id="GO:0030145">
    <property type="term" value="F:manganese ion binding"/>
    <property type="evidence" value="ECO:0007669"/>
    <property type="project" value="UniProtKB-UniRule"/>
</dbReference>
<dbReference type="GO" id="GO:0006018">
    <property type="term" value="P:2-deoxyribose 1-phosphate catabolic process"/>
    <property type="evidence" value="ECO:0007669"/>
    <property type="project" value="UniProtKB-UniRule"/>
</dbReference>
<keyword evidence="2 6" id="KW-0963">Cytoplasm</keyword>
<dbReference type="AlphaFoldDB" id="A0A1H3AJQ8"/>
<dbReference type="InterPro" id="IPR006124">
    <property type="entry name" value="Metalloenzyme"/>
</dbReference>
<evidence type="ECO:0000256" key="2">
    <source>
        <dbReference type="ARBA" id="ARBA00022490"/>
    </source>
</evidence>
<dbReference type="InterPro" id="IPR017850">
    <property type="entry name" value="Alkaline_phosphatase_core_sf"/>
</dbReference>
<keyword evidence="5 6" id="KW-0413">Isomerase</keyword>
<dbReference type="UniPathway" id="UPA00087">
    <property type="reaction ID" value="UER00173"/>
</dbReference>
<feature type="binding site" evidence="6">
    <location>
        <position position="304"/>
    </location>
    <ligand>
        <name>Mn(2+)</name>
        <dbReference type="ChEBI" id="CHEBI:29035"/>
        <label>2</label>
    </ligand>
</feature>
<dbReference type="EC" id="5.4.2.7" evidence="6 7"/>
<comment type="catalytic activity">
    <reaction evidence="6">
        <text>2-deoxy-alpha-D-ribose 1-phosphate = 2-deoxy-D-ribose 5-phosphate</text>
        <dbReference type="Rhea" id="RHEA:27658"/>
        <dbReference type="ChEBI" id="CHEBI:57259"/>
        <dbReference type="ChEBI" id="CHEBI:62877"/>
        <dbReference type="EC" id="5.4.2.7"/>
    </reaction>
</comment>
<reference evidence="9 10" key="1">
    <citation type="submission" date="2016-10" db="EMBL/GenBank/DDBJ databases">
        <authorList>
            <person name="de Groot N.N."/>
        </authorList>
    </citation>
    <scope>NUCLEOTIDE SEQUENCE [LARGE SCALE GENOMIC DNA]</scope>
    <source>
        <strain evidence="9 10">DSM 17890</strain>
    </source>
</reference>
<dbReference type="EMBL" id="FNMZ01000004">
    <property type="protein sequence ID" value="SDX29853.1"/>
    <property type="molecule type" value="Genomic_DNA"/>
</dbReference>
<evidence type="ECO:0000313" key="9">
    <source>
        <dbReference type="EMBL" id="SDX29853.1"/>
    </source>
</evidence>
<proteinExistence type="inferred from homology"/>
<evidence type="ECO:0000313" key="10">
    <source>
        <dbReference type="Proteomes" id="UP000199118"/>
    </source>
</evidence>
<evidence type="ECO:0000259" key="8">
    <source>
        <dbReference type="Pfam" id="PF01676"/>
    </source>
</evidence>
<evidence type="ECO:0000256" key="4">
    <source>
        <dbReference type="ARBA" id="ARBA00023211"/>
    </source>
</evidence>
<dbReference type="SUPFAM" id="SSF53649">
    <property type="entry name" value="Alkaline phosphatase-like"/>
    <property type="match status" value="1"/>
</dbReference>
<feature type="binding site" evidence="6">
    <location>
        <position position="346"/>
    </location>
    <ligand>
        <name>Mn(2+)</name>
        <dbReference type="ChEBI" id="CHEBI:29035"/>
        <label>1</label>
    </ligand>
</feature>
<feature type="binding site" evidence="6">
    <location>
        <position position="345"/>
    </location>
    <ligand>
        <name>Mn(2+)</name>
        <dbReference type="ChEBI" id="CHEBI:29035"/>
        <label>1</label>
    </ligand>
</feature>
<name>A0A1H3AJQ8_9RHOB</name>
<accession>A0A1H3AJQ8</accession>
<keyword evidence="10" id="KW-1185">Reference proteome</keyword>
<dbReference type="NCBIfam" id="NF003766">
    <property type="entry name" value="PRK05362.1"/>
    <property type="match status" value="1"/>
</dbReference>
<feature type="domain" description="Metalloenzyme" evidence="8">
    <location>
        <begin position="3"/>
        <end position="395"/>
    </location>
</feature>
<dbReference type="FunFam" id="3.30.70.1250:FF:000001">
    <property type="entry name" value="Phosphopentomutase"/>
    <property type="match status" value="1"/>
</dbReference>
<protein>
    <recommendedName>
        <fullName evidence="6 7">Phosphopentomutase</fullName>
        <ecNumber evidence="6 7">5.4.2.7</ecNumber>
    </recommendedName>
    <alternativeName>
        <fullName evidence="6">Phosphodeoxyribomutase</fullName>
    </alternativeName>
</protein>
<dbReference type="STRING" id="356660.SAMN05444336_104215"/>
<evidence type="ECO:0000256" key="7">
    <source>
        <dbReference type="NCBIfam" id="TIGR01696"/>
    </source>
</evidence>
<dbReference type="GO" id="GO:0009117">
    <property type="term" value="P:nucleotide metabolic process"/>
    <property type="evidence" value="ECO:0007669"/>
    <property type="project" value="UniProtKB-UniRule"/>
</dbReference>
<organism evidence="9 10">
    <name type="scientific">Albimonas donghaensis</name>
    <dbReference type="NCBI Taxonomy" id="356660"/>
    <lineage>
        <taxon>Bacteria</taxon>
        <taxon>Pseudomonadati</taxon>
        <taxon>Pseudomonadota</taxon>
        <taxon>Alphaproteobacteria</taxon>
        <taxon>Rhodobacterales</taxon>
        <taxon>Paracoccaceae</taxon>
        <taxon>Albimonas</taxon>
    </lineage>
</organism>
<dbReference type="Pfam" id="PF01676">
    <property type="entry name" value="Metalloenzyme"/>
    <property type="match status" value="1"/>
</dbReference>
<evidence type="ECO:0000256" key="5">
    <source>
        <dbReference type="ARBA" id="ARBA00023235"/>
    </source>
</evidence>
<feature type="binding site" evidence="6">
    <location>
        <position position="309"/>
    </location>
    <ligand>
        <name>Mn(2+)</name>
        <dbReference type="ChEBI" id="CHEBI:29035"/>
        <label>2</label>
    </ligand>
</feature>
<dbReference type="HAMAP" id="MF_00740">
    <property type="entry name" value="Phosphopentomut"/>
    <property type="match status" value="1"/>
</dbReference>
<dbReference type="SUPFAM" id="SSF143856">
    <property type="entry name" value="DeoB insert domain-like"/>
    <property type="match status" value="1"/>
</dbReference>
<dbReference type="Gene3D" id="3.30.70.1250">
    <property type="entry name" value="Phosphopentomutase"/>
    <property type="match status" value="1"/>
</dbReference>
<evidence type="ECO:0000256" key="3">
    <source>
        <dbReference type="ARBA" id="ARBA00022723"/>
    </source>
</evidence>
<comment type="catalytic activity">
    <reaction evidence="6">
        <text>alpha-D-ribose 1-phosphate = D-ribose 5-phosphate</text>
        <dbReference type="Rhea" id="RHEA:18793"/>
        <dbReference type="ChEBI" id="CHEBI:57720"/>
        <dbReference type="ChEBI" id="CHEBI:78346"/>
        <dbReference type="EC" id="5.4.2.7"/>
    </reaction>
</comment>
<dbReference type="GO" id="GO:0008973">
    <property type="term" value="F:phosphopentomutase activity"/>
    <property type="evidence" value="ECO:0007669"/>
    <property type="project" value="UniProtKB-UniRule"/>
</dbReference>
<dbReference type="GO" id="GO:0005829">
    <property type="term" value="C:cytosol"/>
    <property type="evidence" value="ECO:0007669"/>
    <property type="project" value="TreeGrafter"/>
</dbReference>
<comment type="cofactor">
    <cofactor evidence="6">
        <name>Mn(2+)</name>
        <dbReference type="ChEBI" id="CHEBI:29035"/>
    </cofactor>
    <text evidence="6">Binds 2 manganese ions.</text>
</comment>